<dbReference type="GO" id="GO:0003824">
    <property type="term" value="F:catalytic activity"/>
    <property type="evidence" value="ECO:0007669"/>
    <property type="project" value="InterPro"/>
</dbReference>
<accession>A0A6A5RW08</accession>
<dbReference type="RefSeq" id="XP_033452923.1">
    <property type="nucleotide sequence ID" value="XM_033587353.1"/>
</dbReference>
<dbReference type="Proteomes" id="UP000800082">
    <property type="component" value="Unassembled WGS sequence"/>
</dbReference>
<dbReference type="GeneID" id="54344999"/>
<protein>
    <recommendedName>
        <fullName evidence="1">Methylated-DNA-[protein]-cysteine S-methyltransferase DNA binding domain-containing protein</fullName>
    </recommendedName>
</protein>
<dbReference type="EMBL" id="ML978958">
    <property type="protein sequence ID" value="KAF1932675.1"/>
    <property type="molecule type" value="Genomic_DNA"/>
</dbReference>
<proteinExistence type="predicted"/>
<name>A0A6A5RW08_9PLEO</name>
<evidence type="ECO:0000259" key="1">
    <source>
        <dbReference type="Pfam" id="PF01035"/>
    </source>
</evidence>
<dbReference type="Gene3D" id="1.10.10.10">
    <property type="entry name" value="Winged helix-like DNA-binding domain superfamily/Winged helix DNA-binding domain"/>
    <property type="match status" value="1"/>
</dbReference>
<dbReference type="PANTHER" id="PTHR42942">
    <property type="entry name" value="6-O-METHYLGUANINE DNA METHYLTRANSFERASE"/>
    <property type="match status" value="1"/>
</dbReference>
<dbReference type="InterPro" id="IPR014048">
    <property type="entry name" value="MethylDNA_cys_MeTrfase_DNA-bd"/>
</dbReference>
<reference evidence="2" key="1">
    <citation type="journal article" date="2020" name="Stud. Mycol.">
        <title>101 Dothideomycetes genomes: a test case for predicting lifestyles and emergence of pathogens.</title>
        <authorList>
            <person name="Haridas S."/>
            <person name="Albert R."/>
            <person name="Binder M."/>
            <person name="Bloem J."/>
            <person name="Labutti K."/>
            <person name="Salamov A."/>
            <person name="Andreopoulos B."/>
            <person name="Baker S."/>
            <person name="Barry K."/>
            <person name="Bills G."/>
            <person name="Bluhm B."/>
            <person name="Cannon C."/>
            <person name="Castanera R."/>
            <person name="Culley D."/>
            <person name="Daum C."/>
            <person name="Ezra D."/>
            <person name="Gonzalez J."/>
            <person name="Henrissat B."/>
            <person name="Kuo A."/>
            <person name="Liang C."/>
            <person name="Lipzen A."/>
            <person name="Lutzoni F."/>
            <person name="Magnuson J."/>
            <person name="Mondo S."/>
            <person name="Nolan M."/>
            <person name="Ohm R."/>
            <person name="Pangilinan J."/>
            <person name="Park H.-J."/>
            <person name="Ramirez L."/>
            <person name="Alfaro M."/>
            <person name="Sun H."/>
            <person name="Tritt A."/>
            <person name="Yoshinaga Y."/>
            <person name="Zwiers L.-H."/>
            <person name="Turgeon B."/>
            <person name="Goodwin S."/>
            <person name="Spatafora J."/>
            <person name="Crous P."/>
            <person name="Grigoriev I."/>
        </authorList>
    </citation>
    <scope>NUCLEOTIDE SEQUENCE</scope>
    <source>
        <strain evidence="2">CBS 183.55</strain>
    </source>
</reference>
<dbReference type="OrthoDB" id="2548197at2759"/>
<dbReference type="InterPro" id="IPR036388">
    <property type="entry name" value="WH-like_DNA-bd_sf"/>
</dbReference>
<dbReference type="PANTHER" id="PTHR42942:SF1">
    <property type="entry name" value="ALKYLTRANSFERASE-LIKE PROTEIN 1"/>
    <property type="match status" value="1"/>
</dbReference>
<organism evidence="2 3">
    <name type="scientific">Didymella exigua CBS 183.55</name>
    <dbReference type="NCBI Taxonomy" id="1150837"/>
    <lineage>
        <taxon>Eukaryota</taxon>
        <taxon>Fungi</taxon>
        <taxon>Dikarya</taxon>
        <taxon>Ascomycota</taxon>
        <taxon>Pezizomycotina</taxon>
        <taxon>Dothideomycetes</taxon>
        <taxon>Pleosporomycetidae</taxon>
        <taxon>Pleosporales</taxon>
        <taxon>Pleosporineae</taxon>
        <taxon>Didymellaceae</taxon>
        <taxon>Didymella</taxon>
    </lineage>
</organism>
<feature type="domain" description="Methylated-DNA-[protein]-cysteine S-methyltransferase DNA binding" evidence="1">
    <location>
        <begin position="22"/>
        <end position="91"/>
    </location>
</feature>
<keyword evidence="3" id="KW-1185">Reference proteome</keyword>
<sequence length="138" mass="15130">MPPSAHSEEAWLWHTTVCEAIQEVPRAQCPRQVGVCLKHLPTPSTDPNKKSPAFHSGNVPWQRVINSKGGISPRGPGAAGHQADSLRREGVEVSEDSMGQYTVDFKYYGWFPDVLPSETGLVESSDKETVEEAAAYHT</sequence>
<evidence type="ECO:0000313" key="3">
    <source>
        <dbReference type="Proteomes" id="UP000800082"/>
    </source>
</evidence>
<dbReference type="GO" id="GO:0006281">
    <property type="term" value="P:DNA repair"/>
    <property type="evidence" value="ECO:0007669"/>
    <property type="project" value="InterPro"/>
</dbReference>
<dbReference type="Pfam" id="PF01035">
    <property type="entry name" value="DNA_binding_1"/>
    <property type="match status" value="1"/>
</dbReference>
<dbReference type="InterPro" id="IPR052520">
    <property type="entry name" value="ATL_DNA_repair"/>
</dbReference>
<evidence type="ECO:0000313" key="2">
    <source>
        <dbReference type="EMBL" id="KAF1932675.1"/>
    </source>
</evidence>
<gene>
    <name evidence="2" type="ORF">M421DRAFT_1285</name>
</gene>
<dbReference type="AlphaFoldDB" id="A0A6A5RW08"/>